<accession>A0A1T3MU74</accession>
<dbReference type="InterPro" id="IPR011990">
    <property type="entry name" value="TPR-like_helical_dom_sf"/>
</dbReference>
<name>A0A1T3MU74_9FLAO</name>
<evidence type="ECO:0000256" key="2">
    <source>
        <dbReference type="ARBA" id="ARBA00006275"/>
    </source>
</evidence>
<keyword evidence="4" id="KW-0472">Membrane</keyword>
<proteinExistence type="inferred from homology"/>
<dbReference type="Gene3D" id="1.25.40.390">
    <property type="match status" value="1"/>
</dbReference>
<gene>
    <name evidence="8" type="ORF">BAZ10_13195</name>
</gene>
<dbReference type="InterPro" id="IPR012944">
    <property type="entry name" value="SusD_RagB_dom"/>
</dbReference>
<evidence type="ECO:0000313" key="8">
    <source>
        <dbReference type="EMBL" id="OPC68137.1"/>
    </source>
</evidence>
<feature type="domain" description="SusD-like N-terminal" evidence="7">
    <location>
        <begin position="24"/>
        <end position="230"/>
    </location>
</feature>
<dbReference type="RefSeq" id="WP_078770730.1">
    <property type="nucleotide sequence ID" value="NZ_CBCSBR010000016.1"/>
</dbReference>
<protein>
    <recommendedName>
        <fullName evidence="10">Carbohydrate-binding protein SusD</fullName>
    </recommendedName>
</protein>
<keyword evidence="3" id="KW-0732">Signal</keyword>
<dbReference type="Proteomes" id="UP000190813">
    <property type="component" value="Unassembled WGS sequence"/>
</dbReference>
<feature type="domain" description="RagB/SusD" evidence="6">
    <location>
        <begin position="328"/>
        <end position="424"/>
    </location>
</feature>
<evidence type="ECO:0000259" key="6">
    <source>
        <dbReference type="Pfam" id="PF07980"/>
    </source>
</evidence>
<evidence type="ECO:0000256" key="1">
    <source>
        <dbReference type="ARBA" id="ARBA00004442"/>
    </source>
</evidence>
<comment type="similarity">
    <text evidence="2">Belongs to the SusD family.</text>
</comment>
<dbReference type="PROSITE" id="PS51257">
    <property type="entry name" value="PROKAR_LIPOPROTEIN"/>
    <property type="match status" value="1"/>
</dbReference>
<dbReference type="EMBL" id="MAHX01000005">
    <property type="protein sequence ID" value="OPC68137.1"/>
    <property type="molecule type" value="Genomic_DNA"/>
</dbReference>
<dbReference type="InterPro" id="IPR033985">
    <property type="entry name" value="SusD-like_N"/>
</dbReference>
<keyword evidence="9" id="KW-1185">Reference proteome</keyword>
<comment type="subcellular location">
    <subcellularLocation>
        <location evidence="1">Cell outer membrane</location>
    </subcellularLocation>
</comment>
<evidence type="ECO:0000259" key="7">
    <source>
        <dbReference type="Pfam" id="PF14322"/>
    </source>
</evidence>
<evidence type="ECO:0000256" key="3">
    <source>
        <dbReference type="ARBA" id="ARBA00022729"/>
    </source>
</evidence>
<reference evidence="8 9" key="1">
    <citation type="submission" date="2016-06" db="EMBL/GenBank/DDBJ databases">
        <title>Revisiting the taxonomy of the Elizabethkingia Genus based on Whole-Genome Sequencing, Optical Mapping, and MALDI-TOF.</title>
        <authorList>
            <person name="Nicholson A.C."/>
        </authorList>
    </citation>
    <scope>NUCLEOTIDE SEQUENCE [LARGE SCALE GENOMIC DNA]</scope>
    <source>
        <strain evidence="8 9">G4070</strain>
    </source>
</reference>
<evidence type="ECO:0000313" key="9">
    <source>
        <dbReference type="Proteomes" id="UP000190813"/>
    </source>
</evidence>
<dbReference type="Pfam" id="PF07980">
    <property type="entry name" value="SusD_RagB"/>
    <property type="match status" value="1"/>
</dbReference>
<comment type="caution">
    <text evidence="8">The sequence shown here is derived from an EMBL/GenBank/DDBJ whole genome shotgun (WGS) entry which is preliminary data.</text>
</comment>
<sequence>MKSIKYIILGLFGLLFFISCNRELDINPEQSITTEKAVSTPENINNILIGAYANTGKSDLFGGNLQMYADLLGDSGYLSWFGTYPDLRTIYSKNIISDNVYVRDSWRTAYKVIFGTNLILDNLNIITIENDRKRIEGEAKFLRAINYFELVRYYGKAYIEGINNTQLGVPLILSGKINYNGNLSVPRSTVEEIYTQVIKDLTDAITVIPVNNSYYADVYSAKALLARVYLQKGDYKKARDMAHDIITNSGKSLIPNYKDIFNTSENTPEDLFAIQVTSQSGINDLITFYASEANGGRGGDIALKDDFLNLFEANDIRGSFYYLNPYDDKLTSKYTNRFGNLHVIRLAEIYLIRAESNFRENTSLGAVPLDDINTIRNRAKATILSSVSLDDILMERRKELAFEGFLLHDIKRTKGSVGSLQWNSDKLVFPIPVREMQVNPKLIQNPGYN</sequence>
<organism evidence="8 9">
    <name type="scientific">Elizabethkingia occulta</name>
    <dbReference type="NCBI Taxonomy" id="1867263"/>
    <lineage>
        <taxon>Bacteria</taxon>
        <taxon>Pseudomonadati</taxon>
        <taxon>Bacteroidota</taxon>
        <taxon>Flavobacteriia</taxon>
        <taxon>Flavobacteriales</taxon>
        <taxon>Weeksellaceae</taxon>
        <taxon>Elizabethkingia</taxon>
    </lineage>
</organism>
<evidence type="ECO:0000256" key="4">
    <source>
        <dbReference type="ARBA" id="ARBA00023136"/>
    </source>
</evidence>
<evidence type="ECO:0008006" key="10">
    <source>
        <dbReference type="Google" id="ProtNLM"/>
    </source>
</evidence>
<dbReference type="SUPFAM" id="SSF48452">
    <property type="entry name" value="TPR-like"/>
    <property type="match status" value="1"/>
</dbReference>
<keyword evidence="5" id="KW-0998">Cell outer membrane</keyword>
<evidence type="ECO:0000256" key="5">
    <source>
        <dbReference type="ARBA" id="ARBA00023237"/>
    </source>
</evidence>
<dbReference type="Pfam" id="PF14322">
    <property type="entry name" value="SusD-like_3"/>
    <property type="match status" value="1"/>
</dbReference>
<dbReference type="CDD" id="cd08977">
    <property type="entry name" value="SusD"/>
    <property type="match status" value="1"/>
</dbReference>
<dbReference type="GO" id="GO:0009279">
    <property type="term" value="C:cell outer membrane"/>
    <property type="evidence" value="ECO:0007669"/>
    <property type="project" value="UniProtKB-SubCell"/>
</dbReference>
<dbReference type="AlphaFoldDB" id="A0A1T3MU74"/>